<evidence type="ECO:0000259" key="12">
    <source>
        <dbReference type="PROSITE" id="PS50071"/>
    </source>
</evidence>
<accession>A0A830BWC6</accession>
<keyword evidence="2 11" id="KW-0805">Transcription regulation</keyword>
<dbReference type="EMBL" id="BMAC01000164">
    <property type="protein sequence ID" value="GFP88183.1"/>
    <property type="molecule type" value="Genomic_DNA"/>
</dbReference>
<proteinExistence type="inferred from homology"/>
<protein>
    <recommendedName>
        <fullName evidence="11">Homeobox-leucine zipper protein</fullName>
    </recommendedName>
    <alternativeName>
        <fullName evidence="11">HD-ZIP protein</fullName>
    </alternativeName>
    <alternativeName>
        <fullName evidence="11">Homeodomain transcription factor</fullName>
    </alternativeName>
</protein>
<dbReference type="GO" id="GO:0009737">
    <property type="term" value="P:response to abscisic acid"/>
    <property type="evidence" value="ECO:0007669"/>
    <property type="project" value="UniProtKB-ARBA"/>
</dbReference>
<gene>
    <name evidence="13" type="ORF">PHJA_000962000</name>
</gene>
<dbReference type="Pfam" id="PF02183">
    <property type="entry name" value="HALZ"/>
    <property type="match status" value="1"/>
</dbReference>
<dbReference type="InterPro" id="IPR017970">
    <property type="entry name" value="Homeobox_CS"/>
</dbReference>
<dbReference type="GO" id="GO:0000981">
    <property type="term" value="F:DNA-binding transcription factor activity, RNA polymerase II-specific"/>
    <property type="evidence" value="ECO:0007669"/>
    <property type="project" value="UniProtKB-UniRule"/>
</dbReference>
<dbReference type="SUPFAM" id="SSF46689">
    <property type="entry name" value="Homeodomain-like"/>
    <property type="match status" value="1"/>
</dbReference>
<sequence length="225" mass="25840">MFDSGEYSSASECCFSDTVNSASRRKKINNNNKRRFSDEQIRSLEVTFESETKLEPIKKAQLAKELGLQPRQVAIWFQNKRARWKSKQVEQDYALLMADYNNLASQFECLKNEKQALLVQTKNLFEIQENAGNSSSDGESDDTKKIDLGVNNISNTQPVRVFSDDDDCCCIKAELMGLHDEENDHALLKMVEPALESSLTSSEDWGANLDSDDQSYYQQWWDFWC</sequence>
<dbReference type="InterPro" id="IPR001356">
    <property type="entry name" value="HD"/>
</dbReference>
<evidence type="ECO:0000256" key="10">
    <source>
        <dbReference type="RuleBase" id="RU000682"/>
    </source>
</evidence>
<keyword evidence="4 9" id="KW-0371">Homeobox</keyword>
<keyword evidence="6 9" id="KW-0539">Nucleus</keyword>
<dbReference type="GO" id="GO:0009414">
    <property type="term" value="P:response to water deprivation"/>
    <property type="evidence" value="ECO:0007669"/>
    <property type="project" value="UniProtKB-ARBA"/>
</dbReference>
<dbReference type="InterPro" id="IPR009057">
    <property type="entry name" value="Homeodomain-like_sf"/>
</dbReference>
<dbReference type="SMART" id="SM00389">
    <property type="entry name" value="HOX"/>
    <property type="match status" value="1"/>
</dbReference>
<dbReference type="Proteomes" id="UP000653305">
    <property type="component" value="Unassembled WGS sequence"/>
</dbReference>
<evidence type="ECO:0000256" key="8">
    <source>
        <dbReference type="ARBA" id="ARBA00058361"/>
    </source>
</evidence>
<dbReference type="PROSITE" id="PS50071">
    <property type="entry name" value="HOMEOBOX_2"/>
    <property type="match status" value="1"/>
</dbReference>
<name>A0A830BWC6_9LAMI</name>
<comment type="function">
    <text evidence="11">Transcription factor.</text>
</comment>
<reference evidence="13" key="1">
    <citation type="submission" date="2020-07" db="EMBL/GenBank/DDBJ databases">
        <title>Ethylene signaling mediates host invasion by parasitic plants.</title>
        <authorList>
            <person name="Yoshida S."/>
        </authorList>
    </citation>
    <scope>NUCLEOTIDE SEQUENCE</scope>
    <source>
        <strain evidence="13">Okayama</strain>
    </source>
</reference>
<keyword evidence="5 11" id="KW-0804">Transcription</keyword>
<evidence type="ECO:0000256" key="3">
    <source>
        <dbReference type="ARBA" id="ARBA00023125"/>
    </source>
</evidence>
<organism evidence="13 14">
    <name type="scientific">Phtheirospermum japonicum</name>
    <dbReference type="NCBI Taxonomy" id="374723"/>
    <lineage>
        <taxon>Eukaryota</taxon>
        <taxon>Viridiplantae</taxon>
        <taxon>Streptophyta</taxon>
        <taxon>Embryophyta</taxon>
        <taxon>Tracheophyta</taxon>
        <taxon>Spermatophyta</taxon>
        <taxon>Magnoliopsida</taxon>
        <taxon>eudicotyledons</taxon>
        <taxon>Gunneridae</taxon>
        <taxon>Pentapetalae</taxon>
        <taxon>asterids</taxon>
        <taxon>lamiids</taxon>
        <taxon>Lamiales</taxon>
        <taxon>Orobanchaceae</taxon>
        <taxon>Orobanchaceae incertae sedis</taxon>
        <taxon>Phtheirospermum</taxon>
    </lineage>
</organism>
<dbReference type="PANTHER" id="PTHR24326:SF122">
    <property type="entry name" value="HOMEOBOX-LEUCINE ZIPPER PROTEIN HOX6"/>
    <property type="match status" value="1"/>
</dbReference>
<dbReference type="PANTHER" id="PTHR24326">
    <property type="entry name" value="HOMEOBOX-LEUCINE ZIPPER PROTEIN"/>
    <property type="match status" value="1"/>
</dbReference>
<evidence type="ECO:0000256" key="4">
    <source>
        <dbReference type="ARBA" id="ARBA00023155"/>
    </source>
</evidence>
<evidence type="ECO:0000256" key="6">
    <source>
        <dbReference type="ARBA" id="ARBA00023242"/>
    </source>
</evidence>
<dbReference type="FunFam" id="1.10.10.60:FF:000293">
    <property type="entry name" value="Homeobox-leucine zipper protein ATHB-7"/>
    <property type="match status" value="1"/>
</dbReference>
<dbReference type="PRINTS" id="PR00031">
    <property type="entry name" value="HTHREPRESSR"/>
</dbReference>
<keyword evidence="14" id="KW-1185">Reference proteome</keyword>
<dbReference type="Gene3D" id="1.10.10.60">
    <property type="entry name" value="Homeodomain-like"/>
    <property type="match status" value="1"/>
</dbReference>
<evidence type="ECO:0000313" key="14">
    <source>
        <dbReference type="Proteomes" id="UP000653305"/>
    </source>
</evidence>
<dbReference type="PROSITE" id="PS00027">
    <property type="entry name" value="HOMEOBOX_1"/>
    <property type="match status" value="1"/>
</dbReference>
<evidence type="ECO:0000256" key="11">
    <source>
        <dbReference type="RuleBase" id="RU369038"/>
    </source>
</evidence>
<dbReference type="Pfam" id="PF00046">
    <property type="entry name" value="Homeodomain"/>
    <property type="match status" value="1"/>
</dbReference>
<evidence type="ECO:0000256" key="1">
    <source>
        <dbReference type="ARBA" id="ARBA00004123"/>
    </source>
</evidence>
<dbReference type="InterPro" id="IPR045224">
    <property type="entry name" value="HDZip_class_I_plant"/>
</dbReference>
<dbReference type="OrthoDB" id="907895at2759"/>
<evidence type="ECO:0000256" key="2">
    <source>
        <dbReference type="ARBA" id="ARBA00023015"/>
    </source>
</evidence>
<dbReference type="GO" id="GO:0000976">
    <property type="term" value="F:transcription cis-regulatory region binding"/>
    <property type="evidence" value="ECO:0007669"/>
    <property type="project" value="UniProtKB-ARBA"/>
</dbReference>
<comment type="function">
    <text evidence="8">Probable transcription activator that may act as growth regulators in response to water deficit.</text>
</comment>
<evidence type="ECO:0000313" key="13">
    <source>
        <dbReference type="EMBL" id="GFP88183.1"/>
    </source>
</evidence>
<comment type="subcellular location">
    <subcellularLocation>
        <location evidence="1 9 10">Nucleus</location>
    </subcellularLocation>
</comment>
<dbReference type="GO" id="GO:0045893">
    <property type="term" value="P:positive regulation of DNA-templated transcription"/>
    <property type="evidence" value="ECO:0007669"/>
    <property type="project" value="TreeGrafter"/>
</dbReference>
<dbReference type="CDD" id="cd00086">
    <property type="entry name" value="homeodomain"/>
    <property type="match status" value="1"/>
</dbReference>
<keyword evidence="3 9" id="KW-0238">DNA-binding</keyword>
<feature type="domain" description="Homeobox" evidence="12">
    <location>
        <begin position="27"/>
        <end position="87"/>
    </location>
</feature>
<feature type="DNA-binding region" description="Homeobox" evidence="9">
    <location>
        <begin position="29"/>
        <end position="88"/>
    </location>
</feature>
<dbReference type="InterPro" id="IPR000047">
    <property type="entry name" value="HTH_motif"/>
</dbReference>
<comment type="similarity">
    <text evidence="7 11">Belongs to the HD-ZIP homeobox family. Class I subfamily.</text>
</comment>
<comment type="caution">
    <text evidence="13">The sequence shown here is derived from an EMBL/GenBank/DDBJ whole genome shotgun (WGS) entry which is preliminary data.</text>
</comment>
<evidence type="ECO:0000256" key="7">
    <source>
        <dbReference type="ARBA" id="ARBA00025748"/>
    </source>
</evidence>
<dbReference type="GO" id="GO:0005634">
    <property type="term" value="C:nucleus"/>
    <property type="evidence" value="ECO:0007669"/>
    <property type="project" value="UniProtKB-SubCell"/>
</dbReference>
<dbReference type="AlphaFoldDB" id="A0A830BWC6"/>
<evidence type="ECO:0000256" key="5">
    <source>
        <dbReference type="ARBA" id="ARBA00023163"/>
    </source>
</evidence>
<evidence type="ECO:0000256" key="9">
    <source>
        <dbReference type="PROSITE-ProRule" id="PRU00108"/>
    </source>
</evidence>
<dbReference type="InterPro" id="IPR003106">
    <property type="entry name" value="Leu_zip_homeo"/>
</dbReference>